<dbReference type="Proteomes" id="UP001596496">
    <property type="component" value="Unassembled WGS sequence"/>
</dbReference>
<sequence length="227" mass="23434">MAFGVVGPPLFVAVWLLEGSVLRPEGYSALRHPVSSLAIGELGWIQVADFLMVGLSLLVFAFALRPAMRLYGGGLWVPLLVALAGLGLVGSALFTTDPWSGYPPGTPAVPQGAAATIHGTLHGVFGTPVFLGLPVAALVACYRFAKSGHRWFAVYSAASAVVFLVGFVLASKAFAQDPGLVAVGGLLQRLTLVVGMAWLTALAVLVLRDSRGGEVRDPDGGAVRAAG</sequence>
<dbReference type="EMBL" id="JBHTCG010000012">
    <property type="protein sequence ID" value="MFC7384516.1"/>
    <property type="molecule type" value="Genomic_DNA"/>
</dbReference>
<feature type="transmembrane region" description="Helical" evidence="1">
    <location>
        <begin position="75"/>
        <end position="94"/>
    </location>
</feature>
<comment type="caution">
    <text evidence="2">The sequence shown here is derived from an EMBL/GenBank/DDBJ whole genome shotgun (WGS) entry which is preliminary data.</text>
</comment>
<proteinExistence type="predicted"/>
<organism evidence="2 3">
    <name type="scientific">Sphaerisporangium rhizosphaerae</name>
    <dbReference type="NCBI Taxonomy" id="2269375"/>
    <lineage>
        <taxon>Bacteria</taxon>
        <taxon>Bacillati</taxon>
        <taxon>Actinomycetota</taxon>
        <taxon>Actinomycetes</taxon>
        <taxon>Streptosporangiales</taxon>
        <taxon>Streptosporangiaceae</taxon>
        <taxon>Sphaerisporangium</taxon>
    </lineage>
</organism>
<keyword evidence="3" id="KW-1185">Reference proteome</keyword>
<reference evidence="3" key="1">
    <citation type="journal article" date="2019" name="Int. J. Syst. Evol. Microbiol.">
        <title>The Global Catalogue of Microorganisms (GCM) 10K type strain sequencing project: providing services to taxonomists for standard genome sequencing and annotation.</title>
        <authorList>
            <consortium name="The Broad Institute Genomics Platform"/>
            <consortium name="The Broad Institute Genome Sequencing Center for Infectious Disease"/>
            <person name="Wu L."/>
            <person name="Ma J."/>
        </authorList>
    </citation>
    <scope>NUCLEOTIDE SEQUENCE [LARGE SCALE GENOMIC DNA]</scope>
    <source>
        <strain evidence="3">CECT 7649</strain>
    </source>
</reference>
<protein>
    <submittedName>
        <fullName evidence="2">DUF998 domain-containing protein</fullName>
    </submittedName>
</protein>
<gene>
    <name evidence="2" type="ORF">ACFQSB_20055</name>
</gene>
<evidence type="ECO:0000313" key="2">
    <source>
        <dbReference type="EMBL" id="MFC7384516.1"/>
    </source>
</evidence>
<feature type="transmembrane region" description="Helical" evidence="1">
    <location>
        <begin position="125"/>
        <end position="145"/>
    </location>
</feature>
<evidence type="ECO:0000313" key="3">
    <source>
        <dbReference type="Proteomes" id="UP001596496"/>
    </source>
</evidence>
<feature type="transmembrane region" description="Helical" evidence="1">
    <location>
        <begin position="152"/>
        <end position="174"/>
    </location>
</feature>
<dbReference type="Pfam" id="PF06197">
    <property type="entry name" value="DUF998"/>
    <property type="match status" value="1"/>
</dbReference>
<keyword evidence="1" id="KW-0472">Membrane</keyword>
<keyword evidence="1" id="KW-0812">Transmembrane</keyword>
<name>A0ABW2P7R6_9ACTN</name>
<dbReference type="RefSeq" id="WP_380828292.1">
    <property type="nucleotide sequence ID" value="NZ_JBHTCG010000012.1"/>
</dbReference>
<feature type="transmembrane region" description="Helical" evidence="1">
    <location>
        <begin position="43"/>
        <end position="63"/>
    </location>
</feature>
<accession>A0ABW2P7R6</accession>
<evidence type="ECO:0000256" key="1">
    <source>
        <dbReference type="SAM" id="Phobius"/>
    </source>
</evidence>
<feature type="transmembrane region" description="Helical" evidence="1">
    <location>
        <begin position="186"/>
        <end position="207"/>
    </location>
</feature>
<keyword evidence="1" id="KW-1133">Transmembrane helix</keyword>
<dbReference type="InterPro" id="IPR009339">
    <property type="entry name" value="DUF998"/>
</dbReference>